<dbReference type="AlphaFoldDB" id="A0ABD5PZH7"/>
<dbReference type="EMBL" id="JBHSHT010000001">
    <property type="protein sequence ID" value="MFC4823778.1"/>
    <property type="molecule type" value="Genomic_DNA"/>
</dbReference>
<gene>
    <name evidence="3" type="ORF">ACFO9K_05850</name>
</gene>
<dbReference type="RefSeq" id="WP_254270361.1">
    <property type="nucleotide sequence ID" value="NZ_CP100401.1"/>
</dbReference>
<feature type="transmembrane region" description="Helical" evidence="2">
    <location>
        <begin position="92"/>
        <end position="121"/>
    </location>
</feature>
<evidence type="ECO:0000313" key="4">
    <source>
        <dbReference type="Proteomes" id="UP001595945"/>
    </source>
</evidence>
<feature type="transmembrane region" description="Helical" evidence="2">
    <location>
        <begin position="60"/>
        <end position="80"/>
    </location>
</feature>
<keyword evidence="2" id="KW-1133">Transmembrane helix</keyword>
<feature type="transmembrane region" description="Helical" evidence="2">
    <location>
        <begin position="165"/>
        <end position="183"/>
    </location>
</feature>
<keyword evidence="4" id="KW-1185">Reference proteome</keyword>
<evidence type="ECO:0000313" key="3">
    <source>
        <dbReference type="EMBL" id="MFC4823778.1"/>
    </source>
</evidence>
<evidence type="ECO:0000256" key="1">
    <source>
        <dbReference type="SAM" id="MobiDB-lite"/>
    </source>
</evidence>
<feature type="transmembrane region" description="Helical" evidence="2">
    <location>
        <begin position="31"/>
        <end position="48"/>
    </location>
</feature>
<reference evidence="3 4" key="1">
    <citation type="journal article" date="2019" name="Int. J. Syst. Evol. Microbiol.">
        <title>The Global Catalogue of Microorganisms (GCM) 10K type strain sequencing project: providing services to taxonomists for standard genome sequencing and annotation.</title>
        <authorList>
            <consortium name="The Broad Institute Genomics Platform"/>
            <consortium name="The Broad Institute Genome Sequencing Center for Infectious Disease"/>
            <person name="Wu L."/>
            <person name="Ma J."/>
        </authorList>
    </citation>
    <scope>NUCLEOTIDE SEQUENCE [LARGE SCALE GENOMIC DNA]</scope>
    <source>
        <strain evidence="3 4">XZYJ18</strain>
    </source>
</reference>
<sequence>MGRWGELARQGRAETGDERPPSMEAFLESNHQLFTVIGIFGALSVYLMKFRQSTATRTGAVGAVLLLFLLASFVAVKNSYRCTERARRHGDYLLLFGFAVFMYAFVTLVVSVVLVILSGYAQGAESVLGSSFVYALVFVYVPFVFRADILREFSGGTPATSGIRYAPHLAAVALAGWYGTQWLRGSPPTLELDSAAYSIGISLSLVANHFLITAGLVAVLWVAERVLTRGRQ</sequence>
<accession>A0ABD5PZH7</accession>
<keyword evidence="2" id="KW-0812">Transmembrane</keyword>
<dbReference type="GeneID" id="73047039"/>
<evidence type="ECO:0000256" key="2">
    <source>
        <dbReference type="SAM" id="Phobius"/>
    </source>
</evidence>
<feature type="transmembrane region" description="Helical" evidence="2">
    <location>
        <begin position="127"/>
        <end position="145"/>
    </location>
</feature>
<feature type="transmembrane region" description="Helical" evidence="2">
    <location>
        <begin position="195"/>
        <end position="223"/>
    </location>
</feature>
<name>A0ABD5PZH7_9EURY</name>
<protein>
    <submittedName>
        <fullName evidence="3">Uncharacterized protein</fullName>
    </submittedName>
</protein>
<dbReference type="Proteomes" id="UP001595945">
    <property type="component" value="Unassembled WGS sequence"/>
</dbReference>
<feature type="compositionally biased region" description="Basic and acidic residues" evidence="1">
    <location>
        <begin position="9"/>
        <end position="21"/>
    </location>
</feature>
<feature type="region of interest" description="Disordered" evidence="1">
    <location>
        <begin position="1"/>
        <end position="21"/>
    </location>
</feature>
<comment type="caution">
    <text evidence="3">The sequence shown here is derived from an EMBL/GenBank/DDBJ whole genome shotgun (WGS) entry which is preliminary data.</text>
</comment>
<proteinExistence type="predicted"/>
<keyword evidence="2" id="KW-0472">Membrane</keyword>
<organism evidence="3 4">
    <name type="scientific">Halorussus aquaticus</name>
    <dbReference type="NCBI Taxonomy" id="2953748"/>
    <lineage>
        <taxon>Archaea</taxon>
        <taxon>Methanobacteriati</taxon>
        <taxon>Methanobacteriota</taxon>
        <taxon>Stenosarchaea group</taxon>
        <taxon>Halobacteria</taxon>
        <taxon>Halobacteriales</taxon>
        <taxon>Haladaptataceae</taxon>
        <taxon>Halorussus</taxon>
    </lineage>
</organism>